<dbReference type="STRING" id="644801.Psest_2891"/>
<evidence type="ECO:0000259" key="21">
    <source>
        <dbReference type="Pfam" id="PF07715"/>
    </source>
</evidence>
<dbReference type="InterPro" id="IPR037066">
    <property type="entry name" value="Plug_dom_sf"/>
</dbReference>
<feature type="chain" id="PRO_5003942868" description="Metal-pseudopaline receptor CntO" evidence="19">
    <location>
        <begin position="23"/>
        <end position="717"/>
    </location>
</feature>
<dbReference type="GO" id="GO:0038023">
    <property type="term" value="F:signaling receptor activity"/>
    <property type="evidence" value="ECO:0007669"/>
    <property type="project" value="InterPro"/>
</dbReference>
<accession>L0GPT3</accession>
<dbReference type="EMBL" id="CP003071">
    <property type="protein sequence ID" value="AGA87395.1"/>
    <property type="molecule type" value="Genomic_DNA"/>
</dbReference>
<evidence type="ECO:0000256" key="17">
    <source>
        <dbReference type="PROSITE-ProRule" id="PRU01360"/>
    </source>
</evidence>
<dbReference type="NCBIfam" id="TIGR01783">
    <property type="entry name" value="TonB-siderophor"/>
    <property type="match status" value="1"/>
</dbReference>
<dbReference type="InterPro" id="IPR039426">
    <property type="entry name" value="TonB-dep_rcpt-like"/>
</dbReference>
<dbReference type="RefSeq" id="WP_015277644.1">
    <property type="nucleotide sequence ID" value="NC_019936.1"/>
</dbReference>
<keyword evidence="12 17" id="KW-0472">Membrane</keyword>
<evidence type="ECO:0000313" key="22">
    <source>
        <dbReference type="EMBL" id="AGA87395.1"/>
    </source>
</evidence>
<dbReference type="GO" id="GO:0015891">
    <property type="term" value="P:siderophore transport"/>
    <property type="evidence" value="ECO:0007669"/>
    <property type="project" value="InterPro"/>
</dbReference>
<evidence type="ECO:0000256" key="1">
    <source>
        <dbReference type="ARBA" id="ARBA00004571"/>
    </source>
</evidence>
<keyword evidence="8" id="KW-0864">Zinc transport</keyword>
<evidence type="ECO:0000256" key="10">
    <source>
        <dbReference type="ARBA" id="ARBA00023077"/>
    </source>
</evidence>
<feature type="domain" description="TonB-dependent receptor-like beta-barrel" evidence="20">
    <location>
        <begin position="239"/>
        <end position="686"/>
    </location>
</feature>
<dbReference type="GO" id="GO:0015344">
    <property type="term" value="F:siderophore uptake transmembrane transporter activity"/>
    <property type="evidence" value="ECO:0007669"/>
    <property type="project" value="TreeGrafter"/>
</dbReference>
<reference evidence="22 23" key="1">
    <citation type="submission" date="2011-10" db="EMBL/GenBank/DDBJ databases">
        <title>Complete sequence of chromosome of Pseudomonas stutzeri RCH2.</title>
        <authorList>
            <consortium name="US DOE Joint Genome Institute"/>
            <person name="Lucas S."/>
            <person name="Han J."/>
            <person name="Lapidus A."/>
            <person name="Cheng J.-F."/>
            <person name="Goodwin L."/>
            <person name="Pitluck S."/>
            <person name="Peters L."/>
            <person name="Ovchinnikova G."/>
            <person name="Zeytun A."/>
            <person name="Lu M."/>
            <person name="Detter J.C."/>
            <person name="Han C."/>
            <person name="Tapia R."/>
            <person name="Land M."/>
            <person name="Hauser L."/>
            <person name="Kyrpides N."/>
            <person name="Ivanova N."/>
            <person name="Pagani I."/>
            <person name="Chakraborty R."/>
            <person name="Arkin A."/>
            <person name="Dehal P."/>
            <person name="Wall J."/>
            <person name="Hazen T."/>
            <person name="Woyke T."/>
        </authorList>
    </citation>
    <scope>NUCLEOTIDE SEQUENCE [LARGE SCALE GENOMIC DNA]</scope>
    <source>
        <strain evidence="22 23">RCH2</strain>
    </source>
</reference>
<evidence type="ECO:0000256" key="15">
    <source>
        <dbReference type="ARBA" id="ARBA00056786"/>
    </source>
</evidence>
<dbReference type="HOGENOM" id="CLU_008287_9_4_6"/>
<keyword evidence="5" id="KW-0533">Nickel</keyword>
<dbReference type="GO" id="GO:0015675">
    <property type="term" value="P:nickel cation transport"/>
    <property type="evidence" value="ECO:0007669"/>
    <property type="project" value="UniProtKB-KW"/>
</dbReference>
<comment type="similarity">
    <text evidence="2 17 18">Belongs to the TonB-dependent receptor family.</text>
</comment>
<dbReference type="InterPro" id="IPR012910">
    <property type="entry name" value="Plug_dom"/>
</dbReference>
<feature type="signal peptide" evidence="19">
    <location>
        <begin position="1"/>
        <end position="22"/>
    </location>
</feature>
<keyword evidence="7 19" id="KW-0732">Signal</keyword>
<evidence type="ECO:0000256" key="7">
    <source>
        <dbReference type="ARBA" id="ARBA00022729"/>
    </source>
</evidence>
<sequence>MRRLLLPMLAVPVLTCPAMASANDEPPAEPLALEEMQVTASAERADGPVQGYRATRAASATRTDTAIHETPQSISVVPAQVVEDIGATRLEDALDYAGGVERGNNFGGQGLTEFLVRGFSTQEFYRNGFAVNRGYPNMPDANTLERIEVLRGPASMLYGRGDPGGTFNIVSKQPQAERRTVLGSQVNTDGLRRGTLDTTGALDESAAFTYRLNLVAEGSDSFRDHVESERYNIAPVLRWQLSDDTALILEGDYLHNRHPMDRGLPRYHNQAGNLPRDRFLGEESAGKLTNQNATTQLRLEHQLDSQWMLRGGIQYLDGSLDGGAVENNGLPTTAVSADGRTVGRNYSERWLNWNDLAVQANLEGHFDAAGLAHTLLLGVEFDEYNYDSLIRRSGGSTTDFPIDLYDPVYGQPLPALTRTTTYDDENLKSYAFFLQDQIALTERLKAQIGARLERFEQTYVDKRPGEKDWDQAHNAVSPRFGLIYDLTEALAVYANTSRSFKPNPGADRSSQAFDPEKGVAHEIGIKYDLPERDLSVTAALFHITKENVLTDDPANTGAQSFKVAAGEARSRGFDISVAGNITPQWRVIGGYAYVDAEVTESTSPSMPVGTRLANVPRHSFNLLDTYEFDEGPLAGLGVGMGVKYVGERKGSTSNSAFDMGAYTTVDLLAYYPLTERVRLNLNLNNLFDEEYEERAWGNIWAYPGEPRTLQAGISVTL</sequence>
<evidence type="ECO:0000313" key="23">
    <source>
        <dbReference type="Proteomes" id="UP000010820"/>
    </source>
</evidence>
<keyword evidence="10 18" id="KW-0798">TonB box</keyword>
<name>L0GPT3_STUST</name>
<evidence type="ECO:0000256" key="13">
    <source>
        <dbReference type="ARBA" id="ARBA00023170"/>
    </source>
</evidence>
<evidence type="ECO:0000256" key="4">
    <source>
        <dbReference type="ARBA" id="ARBA00022452"/>
    </source>
</evidence>
<evidence type="ECO:0000256" key="5">
    <source>
        <dbReference type="ARBA" id="ARBA00022596"/>
    </source>
</evidence>
<organism evidence="22 23">
    <name type="scientific">Stutzerimonas stutzeri RCH2</name>
    <dbReference type="NCBI Taxonomy" id="644801"/>
    <lineage>
        <taxon>Bacteria</taxon>
        <taxon>Pseudomonadati</taxon>
        <taxon>Pseudomonadota</taxon>
        <taxon>Gammaproteobacteria</taxon>
        <taxon>Pseudomonadales</taxon>
        <taxon>Pseudomonadaceae</taxon>
        <taxon>Stutzerimonas</taxon>
    </lineage>
</organism>
<evidence type="ECO:0000256" key="2">
    <source>
        <dbReference type="ARBA" id="ARBA00009810"/>
    </source>
</evidence>
<dbReference type="Gene3D" id="2.40.170.20">
    <property type="entry name" value="TonB-dependent receptor, beta-barrel domain"/>
    <property type="match status" value="1"/>
</dbReference>
<dbReference type="eggNOG" id="COG4774">
    <property type="taxonomic scope" value="Bacteria"/>
</dbReference>
<keyword evidence="6 17" id="KW-0812">Transmembrane</keyword>
<dbReference type="FunFam" id="2.170.130.10:FF:000001">
    <property type="entry name" value="Catecholate siderophore TonB-dependent receptor"/>
    <property type="match status" value="1"/>
</dbReference>
<dbReference type="PANTHER" id="PTHR32552">
    <property type="entry name" value="FERRICHROME IRON RECEPTOR-RELATED"/>
    <property type="match status" value="1"/>
</dbReference>
<comment type="subcellular location">
    <subcellularLocation>
        <location evidence="1 17">Cell outer membrane</location>
        <topology evidence="1 17">Multi-pass membrane protein</topology>
    </subcellularLocation>
</comment>
<evidence type="ECO:0000256" key="12">
    <source>
        <dbReference type="ARBA" id="ARBA00023136"/>
    </source>
</evidence>
<dbReference type="PATRIC" id="fig|644801.3.peg.2822"/>
<dbReference type="KEGG" id="psh:Psest_2891"/>
<dbReference type="FunFam" id="2.40.170.20:FF:000005">
    <property type="entry name" value="TonB-dependent siderophore receptor"/>
    <property type="match status" value="1"/>
</dbReference>
<dbReference type="GO" id="GO:0009279">
    <property type="term" value="C:cell outer membrane"/>
    <property type="evidence" value="ECO:0007669"/>
    <property type="project" value="UniProtKB-SubCell"/>
</dbReference>
<dbReference type="InterPro" id="IPR036942">
    <property type="entry name" value="Beta-barrel_TonB_sf"/>
</dbReference>
<protein>
    <recommendedName>
        <fullName evidence="16">Metal-pseudopaline receptor CntO</fullName>
    </recommendedName>
</protein>
<keyword evidence="3 17" id="KW-0813">Transport</keyword>
<evidence type="ECO:0000256" key="11">
    <source>
        <dbReference type="ARBA" id="ARBA00023112"/>
    </source>
</evidence>
<evidence type="ECO:0000256" key="16">
    <source>
        <dbReference type="ARBA" id="ARBA00072467"/>
    </source>
</evidence>
<evidence type="ECO:0000256" key="3">
    <source>
        <dbReference type="ARBA" id="ARBA00022448"/>
    </source>
</evidence>
<gene>
    <name evidence="22" type="ORF">Psest_2891</name>
</gene>
<dbReference type="Gene3D" id="2.170.130.10">
    <property type="entry name" value="TonB-dependent receptor, plug domain"/>
    <property type="match status" value="1"/>
</dbReference>
<evidence type="ECO:0000256" key="18">
    <source>
        <dbReference type="RuleBase" id="RU003357"/>
    </source>
</evidence>
<dbReference type="AlphaFoldDB" id="L0GPT3"/>
<keyword evidence="13 22" id="KW-0675">Receptor</keyword>
<evidence type="ECO:0000256" key="6">
    <source>
        <dbReference type="ARBA" id="ARBA00022692"/>
    </source>
</evidence>
<keyword evidence="14 17" id="KW-0998">Cell outer membrane</keyword>
<dbReference type="CDD" id="cd01347">
    <property type="entry name" value="ligand_gated_channel"/>
    <property type="match status" value="1"/>
</dbReference>
<keyword evidence="8" id="KW-0862">Zinc</keyword>
<proteinExistence type="inferred from homology"/>
<evidence type="ECO:0000256" key="14">
    <source>
        <dbReference type="ARBA" id="ARBA00023237"/>
    </source>
</evidence>
<evidence type="ECO:0000256" key="8">
    <source>
        <dbReference type="ARBA" id="ARBA00022906"/>
    </source>
</evidence>
<dbReference type="PROSITE" id="PS52016">
    <property type="entry name" value="TONB_DEPENDENT_REC_3"/>
    <property type="match status" value="1"/>
</dbReference>
<keyword evidence="9" id="KW-0406">Ion transport</keyword>
<dbReference type="Proteomes" id="UP000010820">
    <property type="component" value="Chromosome"/>
</dbReference>
<dbReference type="Pfam" id="PF07715">
    <property type="entry name" value="Plug"/>
    <property type="match status" value="1"/>
</dbReference>
<keyword evidence="11" id="KW-0921">Nickel transport</keyword>
<dbReference type="GO" id="GO:0006829">
    <property type="term" value="P:zinc ion transport"/>
    <property type="evidence" value="ECO:0007669"/>
    <property type="project" value="UniProtKB-KW"/>
</dbReference>
<dbReference type="InterPro" id="IPR010105">
    <property type="entry name" value="TonB_sidphr_rcpt"/>
</dbReference>
<dbReference type="InterPro" id="IPR000531">
    <property type="entry name" value="Beta-barrel_TonB"/>
</dbReference>
<comment type="function">
    <text evidence="15">Transports the metallophore pseudopaline, which is involved in the acquisition of nickel and zinc, and thus enables bacterial growth inside the host, where metal access is limited. Is probably involved in the import of pseudopaline-metal complexes.</text>
</comment>
<dbReference type="PANTHER" id="PTHR32552:SF90">
    <property type="entry name" value="METAL-PSEUDOPALINE RECEPTOR CNTO"/>
    <property type="match status" value="1"/>
</dbReference>
<dbReference type="Pfam" id="PF00593">
    <property type="entry name" value="TonB_dep_Rec_b-barrel"/>
    <property type="match status" value="1"/>
</dbReference>
<keyword evidence="4 17" id="KW-1134">Transmembrane beta strand</keyword>
<evidence type="ECO:0000256" key="9">
    <source>
        <dbReference type="ARBA" id="ARBA00023065"/>
    </source>
</evidence>
<feature type="domain" description="TonB-dependent receptor plug" evidence="21">
    <location>
        <begin position="68"/>
        <end position="166"/>
    </location>
</feature>
<evidence type="ECO:0000256" key="19">
    <source>
        <dbReference type="SAM" id="SignalP"/>
    </source>
</evidence>
<evidence type="ECO:0000259" key="20">
    <source>
        <dbReference type="Pfam" id="PF00593"/>
    </source>
</evidence>
<dbReference type="SUPFAM" id="SSF56935">
    <property type="entry name" value="Porins"/>
    <property type="match status" value="1"/>
</dbReference>